<sequence length="774" mass="85297">MDQRTDGVTLLGDSTQFGVKHMLPECFVSVKLETYEEGSCSDLQQFPVAQSASTPEDSSRTDFTGAQPASSSEIRSNSNLPKLQCVAPPPPPTSSHNVYQVQLMSPTMQQPQPGSQSQATQATSQAAQISHAAEPSHVSQATGPAPAPTHSFPHSHARPSEITWLSHSYVDQGSQHFHAHQMPYLPNDATLLTSIPPSQEGTRIGKQGAESQGVPSSVSCRADNPPAVASVASGDPSDNNAFISYVLNPQRGVSTTGIFLFDASRGIPPQSPHQVPPANSEDGGRNSRPVDETIRDSSSESTTSSQSPKPGESHLVSRSSQTIVTMSQIQDDPLIPDAKIIITEAPTSEIIQESEDTKDRVFTEVDGEESEEASSMDSESERSNCTEFGEQASFSHQHPTQNCHGQLNRVNSSSETRGGTAQRGSRAPSSRRNNGSEIIGSTNFLFAESDRPYRCEICGKTYTSQQALVNHDRYHRGERPYECETCHKAFATNSHLVTHRRTHTGERPFQCQLCQRCFADRSAFVKHERTHGPNGSVVKRYKCDECGSGFVDSCGLKKHIRIHTGERPYVCNVCEKTFSTSSTFVAHKRIHTGERPYKCESCDKMFITKSHLLTHRRTHTGEKPFTCTVCNRCFADGSSFRRHERLHTGENRHICIHCGRGFPLESSLEKHKQTHVQTGTFTYVYENRNDLNCLTQQQQPPQPNCDVQGNRSTRVSVPQVRENSDRNICVDLSREISGEVQVNRNNLCAVASREMECDNQSAHSSIMVSAREIA</sequence>
<dbReference type="PROSITE" id="PS50157">
    <property type="entry name" value="ZINC_FINGER_C2H2_2"/>
    <property type="match status" value="8"/>
</dbReference>
<evidence type="ECO:0000256" key="7">
    <source>
        <dbReference type="ARBA" id="ARBA00022833"/>
    </source>
</evidence>
<evidence type="ECO:0000256" key="8">
    <source>
        <dbReference type="ARBA" id="ARBA00022843"/>
    </source>
</evidence>
<dbReference type="GO" id="GO:0000977">
    <property type="term" value="F:RNA polymerase II transcription regulatory region sequence-specific DNA binding"/>
    <property type="evidence" value="ECO:0007669"/>
    <property type="project" value="TreeGrafter"/>
</dbReference>
<keyword evidence="4" id="KW-0479">Metal-binding</keyword>
<dbReference type="PANTHER" id="PTHR14196:SF12">
    <property type="entry name" value="ZINC FINGER PROTEIN 208-LIKE"/>
    <property type="match status" value="1"/>
</dbReference>
<comment type="subcellular location">
    <subcellularLocation>
        <location evidence="1">Nucleus</location>
    </subcellularLocation>
</comment>
<evidence type="ECO:0000256" key="10">
    <source>
        <dbReference type="ARBA" id="ARBA00023125"/>
    </source>
</evidence>
<feature type="domain" description="C2H2-type" evidence="15">
    <location>
        <begin position="541"/>
        <end position="568"/>
    </location>
</feature>
<keyword evidence="3" id="KW-1017">Isopeptide bond</keyword>
<dbReference type="GO" id="GO:0000785">
    <property type="term" value="C:chromatin"/>
    <property type="evidence" value="ECO:0007669"/>
    <property type="project" value="UniProtKB-ARBA"/>
</dbReference>
<evidence type="ECO:0000313" key="16">
    <source>
        <dbReference type="EMBL" id="KAJ1523511.1"/>
    </source>
</evidence>
<evidence type="ECO:0000256" key="5">
    <source>
        <dbReference type="ARBA" id="ARBA00022737"/>
    </source>
</evidence>
<evidence type="ECO:0000313" key="17">
    <source>
        <dbReference type="Proteomes" id="UP001075354"/>
    </source>
</evidence>
<evidence type="ECO:0000259" key="15">
    <source>
        <dbReference type="PROSITE" id="PS50157"/>
    </source>
</evidence>
<evidence type="ECO:0000256" key="14">
    <source>
        <dbReference type="SAM" id="MobiDB-lite"/>
    </source>
</evidence>
<dbReference type="InterPro" id="IPR036236">
    <property type="entry name" value="Znf_C2H2_sf"/>
</dbReference>
<feature type="compositionally biased region" description="Polar residues" evidence="14">
    <location>
        <begin position="94"/>
        <end position="104"/>
    </location>
</feature>
<comment type="similarity">
    <text evidence="2">Belongs to the krueppel C2H2-type zinc-finger protein family.</text>
</comment>
<feature type="region of interest" description="Disordered" evidence="14">
    <location>
        <begin position="194"/>
        <end position="235"/>
    </location>
</feature>
<protein>
    <recommendedName>
        <fullName evidence="15">C2H2-type domain-containing protein</fullName>
    </recommendedName>
</protein>
<dbReference type="FunFam" id="3.30.160.60:FF:000295">
    <property type="entry name" value="zinc finger protein 19"/>
    <property type="match status" value="1"/>
</dbReference>
<feature type="region of interest" description="Disordered" evidence="14">
    <location>
        <begin position="47"/>
        <end position="157"/>
    </location>
</feature>
<keyword evidence="9" id="KW-0805">Transcription regulation</keyword>
<gene>
    <name evidence="16" type="ORF">ONE63_001363</name>
</gene>
<feature type="compositionally biased region" description="Polar residues" evidence="14">
    <location>
        <begin position="47"/>
        <end position="81"/>
    </location>
</feature>
<organism evidence="16 17">
    <name type="scientific">Megalurothrips usitatus</name>
    <name type="common">bean blossom thrips</name>
    <dbReference type="NCBI Taxonomy" id="439358"/>
    <lineage>
        <taxon>Eukaryota</taxon>
        <taxon>Metazoa</taxon>
        <taxon>Ecdysozoa</taxon>
        <taxon>Arthropoda</taxon>
        <taxon>Hexapoda</taxon>
        <taxon>Insecta</taxon>
        <taxon>Pterygota</taxon>
        <taxon>Neoptera</taxon>
        <taxon>Paraneoptera</taxon>
        <taxon>Thysanoptera</taxon>
        <taxon>Terebrantia</taxon>
        <taxon>Thripoidea</taxon>
        <taxon>Thripidae</taxon>
        <taxon>Megalurothrips</taxon>
    </lineage>
</organism>
<feature type="domain" description="C2H2-type" evidence="15">
    <location>
        <begin position="597"/>
        <end position="624"/>
    </location>
</feature>
<feature type="domain" description="C2H2-type" evidence="15">
    <location>
        <begin position="509"/>
        <end position="531"/>
    </location>
</feature>
<dbReference type="FunFam" id="3.30.160.60:FF:000325">
    <property type="entry name" value="ZFP90 zinc finger protein"/>
    <property type="match status" value="1"/>
</dbReference>
<feature type="domain" description="C2H2-type" evidence="15">
    <location>
        <begin position="453"/>
        <end position="480"/>
    </location>
</feature>
<dbReference type="GO" id="GO:0005634">
    <property type="term" value="C:nucleus"/>
    <property type="evidence" value="ECO:0007669"/>
    <property type="project" value="UniProtKB-SubCell"/>
</dbReference>
<dbReference type="Pfam" id="PF00096">
    <property type="entry name" value="zf-C2H2"/>
    <property type="match status" value="6"/>
</dbReference>
<keyword evidence="7" id="KW-0862">Zinc</keyword>
<dbReference type="FunFam" id="3.30.160.60:FF:000624">
    <property type="entry name" value="zinc finger protein 697"/>
    <property type="match status" value="1"/>
</dbReference>
<feature type="compositionally biased region" description="Acidic residues" evidence="14">
    <location>
        <begin position="365"/>
        <end position="374"/>
    </location>
</feature>
<feature type="region of interest" description="Disordered" evidence="14">
    <location>
        <begin position="346"/>
        <end position="387"/>
    </location>
</feature>
<dbReference type="AlphaFoldDB" id="A0AAV7XDW9"/>
<proteinExistence type="inferred from homology"/>
<evidence type="ECO:0000256" key="6">
    <source>
        <dbReference type="ARBA" id="ARBA00022771"/>
    </source>
</evidence>
<dbReference type="PANTHER" id="PTHR14196">
    <property type="entry name" value="ODD-SKIPPED - RELATED"/>
    <property type="match status" value="1"/>
</dbReference>
<keyword evidence="11" id="KW-0804">Transcription</keyword>
<feature type="compositionally biased region" description="Polar residues" evidence="14">
    <location>
        <begin position="209"/>
        <end position="219"/>
    </location>
</feature>
<evidence type="ECO:0000256" key="12">
    <source>
        <dbReference type="ARBA" id="ARBA00023242"/>
    </source>
</evidence>
<keyword evidence="6 13" id="KW-0863">Zinc-finger</keyword>
<feature type="domain" description="C2H2-type" evidence="15">
    <location>
        <begin position="569"/>
        <end position="596"/>
    </location>
</feature>
<accession>A0AAV7XDW9</accession>
<dbReference type="Gene3D" id="3.30.160.60">
    <property type="entry name" value="Classic Zinc Finger"/>
    <property type="match status" value="8"/>
</dbReference>
<dbReference type="FunFam" id="3.30.160.60:FF:000690">
    <property type="entry name" value="Zinc finger protein 354C"/>
    <property type="match status" value="1"/>
</dbReference>
<keyword evidence="17" id="KW-1185">Reference proteome</keyword>
<feature type="region of interest" description="Disordered" evidence="14">
    <location>
        <begin position="409"/>
        <end position="437"/>
    </location>
</feature>
<dbReference type="Pfam" id="PF13912">
    <property type="entry name" value="zf-C2H2_6"/>
    <property type="match status" value="1"/>
</dbReference>
<dbReference type="FunFam" id="3.30.160.60:FF:000065">
    <property type="entry name" value="B-cell CLL/lymphoma 6, member B"/>
    <property type="match status" value="1"/>
</dbReference>
<name>A0AAV7XDW9_9NEOP</name>
<dbReference type="SMART" id="SM00355">
    <property type="entry name" value="ZnF_C2H2"/>
    <property type="match status" value="8"/>
</dbReference>
<evidence type="ECO:0000256" key="3">
    <source>
        <dbReference type="ARBA" id="ARBA00022499"/>
    </source>
</evidence>
<evidence type="ECO:0000256" key="11">
    <source>
        <dbReference type="ARBA" id="ARBA00023163"/>
    </source>
</evidence>
<evidence type="ECO:0000256" key="9">
    <source>
        <dbReference type="ARBA" id="ARBA00023015"/>
    </source>
</evidence>
<dbReference type="EMBL" id="JAPTSV010000010">
    <property type="protein sequence ID" value="KAJ1523511.1"/>
    <property type="molecule type" value="Genomic_DNA"/>
</dbReference>
<keyword evidence="10" id="KW-0238">DNA-binding</keyword>
<dbReference type="Proteomes" id="UP001075354">
    <property type="component" value="Chromosome 10"/>
</dbReference>
<dbReference type="InterPro" id="IPR050717">
    <property type="entry name" value="C2H2-ZF_Transcription_Reg"/>
</dbReference>
<feature type="region of interest" description="Disordered" evidence="14">
    <location>
        <begin position="264"/>
        <end position="319"/>
    </location>
</feature>
<dbReference type="PROSITE" id="PS00028">
    <property type="entry name" value="ZINC_FINGER_C2H2_1"/>
    <property type="match status" value="8"/>
</dbReference>
<keyword evidence="12" id="KW-0539">Nucleus</keyword>
<dbReference type="InterPro" id="IPR013087">
    <property type="entry name" value="Znf_C2H2_type"/>
</dbReference>
<evidence type="ECO:0000256" key="13">
    <source>
        <dbReference type="PROSITE-ProRule" id="PRU00042"/>
    </source>
</evidence>
<dbReference type="FunFam" id="3.30.160.60:FF:000931">
    <property type="entry name" value="zinc finger protein 697"/>
    <property type="match status" value="1"/>
</dbReference>
<feature type="compositionally biased region" description="Basic and acidic residues" evidence="14">
    <location>
        <begin position="282"/>
        <end position="298"/>
    </location>
</feature>
<feature type="domain" description="C2H2-type" evidence="15">
    <location>
        <begin position="653"/>
        <end position="680"/>
    </location>
</feature>
<reference evidence="16" key="1">
    <citation type="submission" date="2022-12" db="EMBL/GenBank/DDBJ databases">
        <title>Chromosome-level genome assembly of the bean flower thrips Megalurothrips usitatus.</title>
        <authorList>
            <person name="Ma L."/>
            <person name="Liu Q."/>
            <person name="Li H."/>
            <person name="Cai W."/>
        </authorList>
    </citation>
    <scope>NUCLEOTIDE SEQUENCE</scope>
    <source>
        <strain evidence="16">Cailab_2022a</strain>
    </source>
</reference>
<dbReference type="GO" id="GO:0000981">
    <property type="term" value="F:DNA-binding transcription factor activity, RNA polymerase II-specific"/>
    <property type="evidence" value="ECO:0007669"/>
    <property type="project" value="TreeGrafter"/>
</dbReference>
<evidence type="ECO:0000256" key="1">
    <source>
        <dbReference type="ARBA" id="ARBA00004123"/>
    </source>
</evidence>
<feature type="domain" description="C2H2-type" evidence="15">
    <location>
        <begin position="625"/>
        <end position="652"/>
    </location>
</feature>
<dbReference type="GO" id="GO:0003682">
    <property type="term" value="F:chromatin binding"/>
    <property type="evidence" value="ECO:0007669"/>
    <property type="project" value="UniProtKB-ARBA"/>
</dbReference>
<evidence type="ECO:0000256" key="2">
    <source>
        <dbReference type="ARBA" id="ARBA00006991"/>
    </source>
</evidence>
<dbReference type="GO" id="GO:0040029">
    <property type="term" value="P:epigenetic regulation of gene expression"/>
    <property type="evidence" value="ECO:0007669"/>
    <property type="project" value="UniProtKB-ARBA"/>
</dbReference>
<keyword evidence="8" id="KW-0832">Ubl conjugation</keyword>
<feature type="domain" description="C2H2-type" evidence="15">
    <location>
        <begin position="481"/>
        <end position="508"/>
    </location>
</feature>
<dbReference type="SUPFAM" id="SSF57667">
    <property type="entry name" value="beta-beta-alpha zinc fingers"/>
    <property type="match status" value="5"/>
</dbReference>
<dbReference type="FunFam" id="3.30.160.60:FF:000110">
    <property type="entry name" value="Zinc finger protein-like"/>
    <property type="match status" value="1"/>
</dbReference>
<comment type="caution">
    <text evidence="16">The sequence shown here is derived from an EMBL/GenBank/DDBJ whole genome shotgun (WGS) entry which is preliminary data.</text>
</comment>
<dbReference type="GO" id="GO:0008270">
    <property type="term" value="F:zinc ion binding"/>
    <property type="evidence" value="ECO:0007669"/>
    <property type="project" value="UniProtKB-KW"/>
</dbReference>
<keyword evidence="5" id="KW-0677">Repeat</keyword>
<evidence type="ECO:0000256" key="4">
    <source>
        <dbReference type="ARBA" id="ARBA00022723"/>
    </source>
</evidence>
<feature type="compositionally biased region" description="Low complexity" evidence="14">
    <location>
        <begin position="105"/>
        <end position="133"/>
    </location>
</feature>